<organism evidence="10 11">
    <name type="scientific">Niastella caeni</name>
    <dbReference type="NCBI Taxonomy" id="2569763"/>
    <lineage>
        <taxon>Bacteria</taxon>
        <taxon>Pseudomonadati</taxon>
        <taxon>Bacteroidota</taxon>
        <taxon>Chitinophagia</taxon>
        <taxon>Chitinophagales</taxon>
        <taxon>Chitinophagaceae</taxon>
        <taxon>Niastella</taxon>
    </lineage>
</organism>
<dbReference type="GO" id="GO:0046872">
    <property type="term" value="F:metal ion binding"/>
    <property type="evidence" value="ECO:0007669"/>
    <property type="project" value="UniProtKB-KW"/>
</dbReference>
<dbReference type="Gene3D" id="1.20.58.310">
    <property type="entry name" value="Polyphosphate kinase N-terminal domain"/>
    <property type="match status" value="1"/>
</dbReference>
<dbReference type="Gene3D" id="3.30.1840.10">
    <property type="entry name" value="Polyphosphate kinase middle domain"/>
    <property type="match status" value="1"/>
</dbReference>
<comment type="cofactor">
    <cofactor evidence="7">
        <name>Mg(2+)</name>
        <dbReference type="ChEBI" id="CHEBI:18420"/>
    </cofactor>
</comment>
<dbReference type="HAMAP" id="MF_00347">
    <property type="entry name" value="Polyphosphate_kinase"/>
    <property type="match status" value="1"/>
</dbReference>
<evidence type="ECO:0000313" key="11">
    <source>
        <dbReference type="Proteomes" id="UP000306918"/>
    </source>
</evidence>
<dbReference type="NCBIfam" id="NF003917">
    <property type="entry name" value="PRK05443.1-1"/>
    <property type="match status" value="1"/>
</dbReference>
<evidence type="ECO:0000256" key="3">
    <source>
        <dbReference type="ARBA" id="ARBA00022741"/>
    </source>
</evidence>
<dbReference type="InterPro" id="IPR025200">
    <property type="entry name" value="PPK_C_dom2"/>
</dbReference>
<keyword evidence="7" id="KW-0479">Metal-binding</keyword>
<evidence type="ECO:0000256" key="5">
    <source>
        <dbReference type="ARBA" id="ARBA00022840"/>
    </source>
</evidence>
<comment type="similarity">
    <text evidence="7 8">Belongs to the polyphosphate kinase 1 (PPK1) family.</text>
</comment>
<keyword evidence="3 7" id="KW-0547">Nucleotide-binding</keyword>
<evidence type="ECO:0000256" key="8">
    <source>
        <dbReference type="RuleBase" id="RU003800"/>
    </source>
</evidence>
<dbReference type="GO" id="GO:0008976">
    <property type="term" value="F:polyphosphate kinase activity"/>
    <property type="evidence" value="ECO:0007669"/>
    <property type="project" value="UniProtKB-UniRule"/>
</dbReference>
<keyword evidence="2 7" id="KW-0808">Transferase</keyword>
<feature type="binding site" evidence="7">
    <location>
        <position position="461"/>
    </location>
    <ligand>
        <name>ATP</name>
        <dbReference type="ChEBI" id="CHEBI:30616"/>
    </ligand>
</feature>
<dbReference type="InterPro" id="IPR001736">
    <property type="entry name" value="PLipase_D/transphosphatidylase"/>
</dbReference>
<dbReference type="Proteomes" id="UP000306918">
    <property type="component" value="Unassembled WGS sequence"/>
</dbReference>
<dbReference type="AlphaFoldDB" id="A0A4S8I2W7"/>
<keyword evidence="5 7" id="KW-0067">ATP-binding</keyword>
<sequence length="692" mass="79557">MQSEFFDRDLSWLSFNGRVLEEAGNNSVPLLERIRFLSIYSSNLDEFYRVRMPAVMALQKIRQSKEADQKKEFTKTDVVPQITEIINQQQERFGAIFTKELLPLLKEKNIHLLYNEHIPAAIKEEVSEYFYTQVMAFLQPVYLSISGTKFFPENNTLYLLTVIEREHGFEELVIINIPSDNLPRFYTVQRGNEQFVVFLDDIIKHNLPAIFKHTVIKGCYSFKITRDAELEVEDDYEGDLARKIEEQLTKRDFGLATRLLHEPGIEEAHLQLLIMALKLQNAIVIQGGCYHNLKDLGSFPVKDAAMSYQKWPAIKVKAGDGSLSLFEEVEKKDIMLHPPYHSYDMVLRFFNEAAVNPDVTEIYVTLYRIASDSRIGNALVSAAKNGKKVSVLVELKARFDEANNIRWAKKMKEAGVKIIYSDLSLKVHAKIALVKRKKNKRISYVGLLATGNMNESTARFYTDHILFTAHPDILREMELLFIFLGHRKKAGNPGLIAFNQILVAQFNLHERFLQMIDREISNARRGLEAGIIIKMNNLEEKVLINKLYEASGAGVKIRMIVRSICCLKPGVEGLSENISITRIVDRYLEHGRIFVFHNNGQQELYMGSADWMNRNIYRRIEVCFPVYDEAIKKQVLEILHLQLQDNGQAVEIDQQLNNIPKQKNGTVLCSQESIYHLLADLASPELRNRVTP</sequence>
<name>A0A4S8I2W7_9BACT</name>
<dbReference type="GO" id="GO:0009358">
    <property type="term" value="C:polyphosphate kinase complex"/>
    <property type="evidence" value="ECO:0007669"/>
    <property type="project" value="InterPro"/>
</dbReference>
<dbReference type="SUPFAM" id="SSF143724">
    <property type="entry name" value="PHP14-like"/>
    <property type="match status" value="1"/>
</dbReference>
<feature type="binding site" evidence="7">
    <location>
        <position position="43"/>
    </location>
    <ligand>
        <name>ATP</name>
        <dbReference type="ChEBI" id="CHEBI:30616"/>
    </ligand>
</feature>
<comment type="function">
    <text evidence="7 8">Catalyzes the reversible transfer of the terminal phosphate of ATP to form a long-chain polyphosphate (polyP).</text>
</comment>
<dbReference type="InterPro" id="IPR024953">
    <property type="entry name" value="PP_kinase_middle"/>
</dbReference>
<dbReference type="EC" id="2.7.4.1" evidence="7 8"/>
<dbReference type="InterPro" id="IPR025198">
    <property type="entry name" value="PPK_N_dom"/>
</dbReference>
<protein>
    <recommendedName>
        <fullName evidence="7 8">Polyphosphate kinase</fullName>
        <ecNumber evidence="7 8">2.7.4.1</ecNumber>
    </recommendedName>
    <alternativeName>
        <fullName evidence="7">ATP-polyphosphate phosphotransferase</fullName>
    </alternativeName>
    <alternativeName>
        <fullName evidence="7">Polyphosphoric acid kinase</fullName>
    </alternativeName>
</protein>
<dbReference type="SUPFAM" id="SSF140356">
    <property type="entry name" value="PPK N-terminal domain-like"/>
    <property type="match status" value="1"/>
</dbReference>
<dbReference type="Gene3D" id="3.30.870.10">
    <property type="entry name" value="Endonuclease Chain A"/>
    <property type="match status" value="2"/>
</dbReference>
<comment type="caution">
    <text evidence="10">The sequence shown here is derived from an EMBL/GenBank/DDBJ whole genome shotgun (WGS) entry which is preliminary data.</text>
</comment>
<dbReference type="Pfam" id="PF13090">
    <property type="entry name" value="PP_kinase_C"/>
    <property type="match status" value="1"/>
</dbReference>
<feature type="binding site" evidence="7">
    <location>
        <position position="398"/>
    </location>
    <ligand>
        <name>Mg(2+)</name>
        <dbReference type="ChEBI" id="CHEBI:18420"/>
    </ligand>
</feature>
<dbReference type="PROSITE" id="PS50035">
    <property type="entry name" value="PLD"/>
    <property type="match status" value="1"/>
</dbReference>
<dbReference type="GO" id="GO:0006799">
    <property type="term" value="P:polyphosphate biosynthetic process"/>
    <property type="evidence" value="ECO:0007669"/>
    <property type="project" value="UniProtKB-UniRule"/>
</dbReference>
<dbReference type="InterPro" id="IPR036832">
    <property type="entry name" value="PPK_N_dom_sf"/>
</dbReference>
<feature type="active site" description="Phosphohistidine intermediate" evidence="7">
    <location>
        <position position="428"/>
    </location>
</feature>
<dbReference type="NCBIfam" id="TIGR03705">
    <property type="entry name" value="poly_P_kin"/>
    <property type="match status" value="1"/>
</dbReference>
<accession>A0A4S8I2W7</accession>
<dbReference type="PIRSF" id="PIRSF015589">
    <property type="entry name" value="PP_kinase"/>
    <property type="match status" value="1"/>
</dbReference>
<evidence type="ECO:0000313" key="10">
    <source>
        <dbReference type="EMBL" id="THU41124.1"/>
    </source>
</evidence>
<dbReference type="InterPro" id="IPR036830">
    <property type="entry name" value="PP_kinase_middle_dom_sf"/>
</dbReference>
<comment type="catalytic activity">
    <reaction evidence="7 8">
        <text>[phosphate](n) + ATP = [phosphate](n+1) + ADP</text>
        <dbReference type="Rhea" id="RHEA:19573"/>
        <dbReference type="Rhea" id="RHEA-COMP:9859"/>
        <dbReference type="Rhea" id="RHEA-COMP:14280"/>
        <dbReference type="ChEBI" id="CHEBI:16838"/>
        <dbReference type="ChEBI" id="CHEBI:30616"/>
        <dbReference type="ChEBI" id="CHEBI:456216"/>
        <dbReference type="EC" id="2.7.4.1"/>
    </reaction>
</comment>
<feature type="binding site" evidence="7">
    <location>
        <position position="590"/>
    </location>
    <ligand>
        <name>ATP</name>
        <dbReference type="ChEBI" id="CHEBI:30616"/>
    </ligand>
</feature>
<keyword evidence="6 7" id="KW-0460">Magnesium</keyword>
<dbReference type="GO" id="GO:0005524">
    <property type="term" value="F:ATP binding"/>
    <property type="evidence" value="ECO:0007669"/>
    <property type="project" value="UniProtKB-KW"/>
</dbReference>
<keyword evidence="1 7" id="KW-0597">Phosphoprotein</keyword>
<evidence type="ECO:0000256" key="4">
    <source>
        <dbReference type="ARBA" id="ARBA00022777"/>
    </source>
</evidence>
<dbReference type="CDD" id="cd09167">
    <property type="entry name" value="PLDc_EcPPK1_C2_like"/>
    <property type="match status" value="1"/>
</dbReference>
<evidence type="ECO:0000256" key="1">
    <source>
        <dbReference type="ARBA" id="ARBA00022553"/>
    </source>
</evidence>
<evidence type="ECO:0000259" key="9">
    <source>
        <dbReference type="PROSITE" id="PS50035"/>
    </source>
</evidence>
<dbReference type="PANTHER" id="PTHR30218">
    <property type="entry name" value="POLYPHOSPHATE KINASE"/>
    <property type="match status" value="1"/>
</dbReference>
<evidence type="ECO:0000256" key="7">
    <source>
        <dbReference type="HAMAP-Rule" id="MF_00347"/>
    </source>
</evidence>
<gene>
    <name evidence="10" type="primary">ppk1</name>
    <name evidence="7" type="synonym">ppk</name>
    <name evidence="10" type="ORF">FAM09_03145</name>
</gene>
<dbReference type="InterPro" id="IPR003414">
    <property type="entry name" value="PP_kinase"/>
</dbReference>
<dbReference type="Pfam" id="PF02503">
    <property type="entry name" value="PP_kinase"/>
    <property type="match status" value="1"/>
</dbReference>
<comment type="PTM">
    <text evidence="7 8">An intermediate of this reaction is the autophosphorylated ppk in which a phosphate is covalently linked to a histidine residue through a N-P bond.</text>
</comment>
<feature type="domain" description="PLD phosphodiesterase" evidence="9">
    <location>
        <begin position="585"/>
        <end position="615"/>
    </location>
</feature>
<feature type="binding site" evidence="7">
    <location>
        <position position="562"/>
    </location>
    <ligand>
        <name>ATP</name>
        <dbReference type="ChEBI" id="CHEBI:30616"/>
    </ligand>
</feature>
<proteinExistence type="inferred from homology"/>
<feature type="binding site" evidence="7">
    <location>
        <position position="368"/>
    </location>
    <ligand>
        <name>Mg(2+)</name>
        <dbReference type="ChEBI" id="CHEBI:18420"/>
    </ligand>
</feature>
<dbReference type="OrthoDB" id="9761456at2"/>
<evidence type="ECO:0000256" key="6">
    <source>
        <dbReference type="ARBA" id="ARBA00022842"/>
    </source>
</evidence>
<dbReference type="SUPFAM" id="SSF56024">
    <property type="entry name" value="Phospholipase D/nuclease"/>
    <property type="match status" value="2"/>
</dbReference>
<evidence type="ECO:0000256" key="2">
    <source>
        <dbReference type="ARBA" id="ARBA00022679"/>
    </source>
</evidence>
<dbReference type="CDD" id="cd09164">
    <property type="entry name" value="PLDc_EcPPK1_C1_like"/>
    <property type="match status" value="1"/>
</dbReference>
<reference evidence="10 11" key="1">
    <citation type="submission" date="2019-04" db="EMBL/GenBank/DDBJ databases">
        <title>Niastella caeni sp. nov., isolated from activated sludge.</title>
        <authorList>
            <person name="Sheng M."/>
        </authorList>
    </citation>
    <scope>NUCLEOTIDE SEQUENCE [LARGE SCALE GENOMIC DNA]</scope>
    <source>
        <strain evidence="10 11">HX-2-15</strain>
    </source>
</reference>
<dbReference type="InterPro" id="IPR041108">
    <property type="entry name" value="PP_kinase_C_1"/>
</dbReference>
<dbReference type="PANTHER" id="PTHR30218:SF0">
    <property type="entry name" value="POLYPHOSPHATE KINASE"/>
    <property type="match status" value="1"/>
</dbReference>
<dbReference type="Pfam" id="PF17941">
    <property type="entry name" value="PP_kinase_C_1"/>
    <property type="match status" value="1"/>
</dbReference>
<dbReference type="RefSeq" id="WP_136575614.1">
    <property type="nucleotide sequence ID" value="NZ_STFF01000001.1"/>
</dbReference>
<dbReference type="EMBL" id="STFF01000001">
    <property type="protein sequence ID" value="THU41124.1"/>
    <property type="molecule type" value="Genomic_DNA"/>
</dbReference>
<dbReference type="Pfam" id="PF13089">
    <property type="entry name" value="PP_kinase_N"/>
    <property type="match status" value="1"/>
</dbReference>
<keyword evidence="4 7" id="KW-0418">Kinase</keyword>
<keyword evidence="11" id="KW-1185">Reference proteome</keyword>